<organism evidence="1 2">
    <name type="scientific">Faecalibacterium prausnitzii</name>
    <dbReference type="NCBI Taxonomy" id="853"/>
    <lineage>
        <taxon>Bacteria</taxon>
        <taxon>Bacillati</taxon>
        <taxon>Bacillota</taxon>
        <taxon>Clostridia</taxon>
        <taxon>Eubacteriales</taxon>
        <taxon>Oscillospiraceae</taxon>
        <taxon>Faecalibacterium</taxon>
    </lineage>
</organism>
<reference evidence="1 2" key="1">
    <citation type="submission" date="2018-08" db="EMBL/GenBank/DDBJ databases">
        <title>A genome reference for cultivated species of the human gut microbiota.</title>
        <authorList>
            <person name="Zou Y."/>
            <person name="Xue W."/>
            <person name="Luo G."/>
        </authorList>
    </citation>
    <scope>NUCLEOTIDE SEQUENCE [LARGE SCALE GENOMIC DNA]</scope>
    <source>
        <strain evidence="1 2">AF36-11AT</strain>
    </source>
</reference>
<accession>A0A3E2T9X0</accession>
<gene>
    <name evidence="1" type="ORF">DWZ89_07590</name>
</gene>
<protein>
    <submittedName>
        <fullName evidence="1">Uncharacterized protein</fullName>
    </submittedName>
</protein>
<comment type="caution">
    <text evidence="1">The sequence shown here is derived from an EMBL/GenBank/DDBJ whole genome shotgun (WGS) entry which is preliminary data.</text>
</comment>
<evidence type="ECO:0000313" key="1">
    <source>
        <dbReference type="EMBL" id="RGB71243.1"/>
    </source>
</evidence>
<dbReference type="EMBL" id="QVEQ01000005">
    <property type="protein sequence ID" value="RGB71243.1"/>
    <property type="molecule type" value="Genomic_DNA"/>
</dbReference>
<name>A0A3E2T9X0_9FIRM</name>
<dbReference type="AlphaFoldDB" id="A0A3E2T9X0"/>
<proteinExistence type="predicted"/>
<dbReference type="Proteomes" id="UP000261140">
    <property type="component" value="Unassembled WGS sequence"/>
</dbReference>
<sequence length="76" mass="8996">MNKIARCKSVLQKRVACIRRMQFKGLGFPNKHFATQNGLCIYEDPACYGYERLLNCKMIFQLLYWAYQSFFGRTSQ</sequence>
<evidence type="ECO:0000313" key="2">
    <source>
        <dbReference type="Proteomes" id="UP000261140"/>
    </source>
</evidence>